<gene>
    <name evidence="2" type="ORF">E5676_scaffold453G00030</name>
</gene>
<dbReference type="GO" id="GO:0003676">
    <property type="term" value="F:nucleic acid binding"/>
    <property type="evidence" value="ECO:0007669"/>
    <property type="project" value="InterPro"/>
</dbReference>
<evidence type="ECO:0000313" key="2">
    <source>
        <dbReference type="EMBL" id="TYK06547.1"/>
    </source>
</evidence>
<dbReference type="AlphaFoldDB" id="A0A5D3C3Y6"/>
<accession>A0A5D3C3Y6</accession>
<reference evidence="2 3" key="1">
    <citation type="submission" date="2019-08" db="EMBL/GenBank/DDBJ databases">
        <title>Draft genome sequences of two oriental melons (Cucumis melo L. var makuwa).</title>
        <authorList>
            <person name="Kwon S.-Y."/>
        </authorList>
    </citation>
    <scope>NUCLEOTIDE SEQUENCE [LARGE SCALE GENOMIC DNA]</scope>
    <source>
        <strain evidence="3">cv. Chang Bougi</strain>
        <tissue evidence="2">Leaf</tissue>
    </source>
</reference>
<evidence type="ECO:0000313" key="3">
    <source>
        <dbReference type="Proteomes" id="UP000321947"/>
    </source>
</evidence>
<feature type="domain" description="GAG-pre-integrase" evidence="1">
    <location>
        <begin position="10"/>
        <end position="79"/>
    </location>
</feature>
<sequence>MIGKGDLKDGLYILNDFTTSNVMQKQICVTSSPKISIDLWHSRLAHPSLTQLHHLKDVLYFDSYSLKYDKPCYVCPLAKERCLTSHSNNHVSAHPFDLIYANIWGLFAIPSYTGYTYFLAIIDDCTRCLEYLLVEYINTANEIAKFMEGEAARAA</sequence>
<evidence type="ECO:0000259" key="1">
    <source>
        <dbReference type="Pfam" id="PF13976"/>
    </source>
</evidence>
<dbReference type="InterPro" id="IPR012337">
    <property type="entry name" value="RNaseH-like_sf"/>
</dbReference>
<dbReference type="EMBL" id="SSTD01013395">
    <property type="protein sequence ID" value="TYK06547.1"/>
    <property type="molecule type" value="Genomic_DNA"/>
</dbReference>
<dbReference type="InterPro" id="IPR025724">
    <property type="entry name" value="GAG-pre-integrase_dom"/>
</dbReference>
<dbReference type="InterPro" id="IPR036397">
    <property type="entry name" value="RNaseH_sf"/>
</dbReference>
<comment type="caution">
    <text evidence="2">The sequence shown here is derived from an EMBL/GenBank/DDBJ whole genome shotgun (WGS) entry which is preliminary data.</text>
</comment>
<dbReference type="Gene3D" id="3.30.420.10">
    <property type="entry name" value="Ribonuclease H-like superfamily/Ribonuclease H"/>
    <property type="match status" value="1"/>
</dbReference>
<protein>
    <submittedName>
        <fullName evidence="2">T7N9.5</fullName>
    </submittedName>
</protein>
<proteinExistence type="predicted"/>
<name>A0A5D3C3Y6_CUCMM</name>
<dbReference type="SUPFAM" id="SSF53098">
    <property type="entry name" value="Ribonuclease H-like"/>
    <property type="match status" value="1"/>
</dbReference>
<dbReference type="Pfam" id="PF13976">
    <property type="entry name" value="gag_pre-integrs"/>
    <property type="match status" value="1"/>
</dbReference>
<organism evidence="2 3">
    <name type="scientific">Cucumis melo var. makuwa</name>
    <name type="common">Oriental melon</name>
    <dbReference type="NCBI Taxonomy" id="1194695"/>
    <lineage>
        <taxon>Eukaryota</taxon>
        <taxon>Viridiplantae</taxon>
        <taxon>Streptophyta</taxon>
        <taxon>Embryophyta</taxon>
        <taxon>Tracheophyta</taxon>
        <taxon>Spermatophyta</taxon>
        <taxon>Magnoliopsida</taxon>
        <taxon>eudicotyledons</taxon>
        <taxon>Gunneridae</taxon>
        <taxon>Pentapetalae</taxon>
        <taxon>rosids</taxon>
        <taxon>fabids</taxon>
        <taxon>Cucurbitales</taxon>
        <taxon>Cucurbitaceae</taxon>
        <taxon>Benincaseae</taxon>
        <taxon>Cucumis</taxon>
    </lineage>
</organism>
<dbReference type="Proteomes" id="UP000321947">
    <property type="component" value="Unassembled WGS sequence"/>
</dbReference>